<protein>
    <submittedName>
        <fullName evidence="2">Esterase EstB</fullName>
        <ecNumber evidence="2">3.1.1.-</ecNumber>
    </submittedName>
</protein>
<dbReference type="PANTHER" id="PTHR43283:SF3">
    <property type="entry name" value="BETA-LACTAMASE FAMILY PROTEIN (AFU_ORTHOLOGUE AFUA_5G07500)"/>
    <property type="match status" value="1"/>
</dbReference>
<dbReference type="Proteomes" id="UP000271554">
    <property type="component" value="Chromosome"/>
</dbReference>
<sequence>MSGLRKILDAYVGDGTVPGAVGLVARGESVEVAVAGSRALDGASPMTRDSIFRVASLAKPVTAAAVMMLIDDGHLALDDPIATWLPELASPMVVRTPSSPVDDVVPAARPITVADLLDFRAGYGFPSDFSLPAVQPLFSELHQAPPRPRTVPEPDEWLARLSRVPLLHQPGEAWLYNACSDLQGILIARVSGRTLPAFLAERLLEPLGMVDTGFSVPARDLDRFTSLYAPRPQGGLELVDGPDGHWSSPPPFPSGAGGLVSTVDDLHAFARLLLGEGTAGGRRLLSAEAVRQMTTDHLTPAQRSAAALFLGGQGWGYGGSVDIERVEPWNVKGRYGWVGGTGTAAYVVPSTGEVTILLTQVEMTGPTPPTLMNAFWEYAAGAGFPEGA</sequence>
<evidence type="ECO:0000313" key="3">
    <source>
        <dbReference type="Proteomes" id="UP000271554"/>
    </source>
</evidence>
<dbReference type="Pfam" id="PF00144">
    <property type="entry name" value="Beta-lactamase"/>
    <property type="match status" value="1"/>
</dbReference>
<dbReference type="SUPFAM" id="SSF56601">
    <property type="entry name" value="beta-lactamase/transpeptidase-like"/>
    <property type="match status" value="1"/>
</dbReference>
<dbReference type="InterPro" id="IPR001466">
    <property type="entry name" value="Beta-lactam-related"/>
</dbReference>
<feature type="domain" description="Beta-lactamase-related" evidence="1">
    <location>
        <begin position="4"/>
        <end position="361"/>
    </location>
</feature>
<evidence type="ECO:0000313" key="2">
    <source>
        <dbReference type="EMBL" id="AYG81992.1"/>
    </source>
</evidence>
<evidence type="ECO:0000259" key="1">
    <source>
        <dbReference type="Pfam" id="PF00144"/>
    </source>
</evidence>
<dbReference type="KEGG" id="shun:DWB77_04160"/>
<proteinExistence type="predicted"/>
<dbReference type="GO" id="GO:0016787">
    <property type="term" value="F:hydrolase activity"/>
    <property type="evidence" value="ECO:0007669"/>
    <property type="project" value="UniProtKB-KW"/>
</dbReference>
<dbReference type="PANTHER" id="PTHR43283">
    <property type="entry name" value="BETA-LACTAMASE-RELATED"/>
    <property type="match status" value="1"/>
</dbReference>
<dbReference type="InterPro" id="IPR050789">
    <property type="entry name" value="Diverse_Enzym_Activities"/>
</dbReference>
<keyword evidence="3" id="KW-1185">Reference proteome</keyword>
<dbReference type="OrthoDB" id="4281716at2"/>
<dbReference type="Gene3D" id="3.40.710.10">
    <property type="entry name" value="DD-peptidase/beta-lactamase superfamily"/>
    <property type="match status" value="1"/>
</dbReference>
<gene>
    <name evidence="2" type="primary">estB_3</name>
    <name evidence="2" type="ORF">DWB77_04160</name>
</gene>
<accession>A0A387HMB7</accession>
<dbReference type="AlphaFoldDB" id="A0A387HMB7"/>
<dbReference type="RefSeq" id="WP_120722651.1">
    <property type="nucleotide sequence ID" value="NZ_CP032698.1"/>
</dbReference>
<organism evidence="2 3">
    <name type="scientific">Streptomyces hundungensis</name>
    <dbReference type="NCBI Taxonomy" id="1077946"/>
    <lineage>
        <taxon>Bacteria</taxon>
        <taxon>Bacillati</taxon>
        <taxon>Actinomycetota</taxon>
        <taxon>Actinomycetes</taxon>
        <taxon>Kitasatosporales</taxon>
        <taxon>Streptomycetaceae</taxon>
        <taxon>Streptomyces</taxon>
    </lineage>
</organism>
<reference evidence="2 3" key="1">
    <citation type="submission" date="2018-10" db="EMBL/GenBank/DDBJ databases">
        <title>Relationship between Morphology and Antimicrobial Activity in Streptomyces.</title>
        <authorList>
            <person name="Kang H.J."/>
            <person name="Kim S.B."/>
        </authorList>
    </citation>
    <scope>NUCLEOTIDE SEQUENCE [LARGE SCALE GENOMIC DNA]</scope>
    <source>
        <strain evidence="2 3">BH38</strain>
    </source>
</reference>
<dbReference type="InterPro" id="IPR012338">
    <property type="entry name" value="Beta-lactam/transpept-like"/>
</dbReference>
<keyword evidence="2" id="KW-0378">Hydrolase</keyword>
<dbReference type="EMBL" id="CP032698">
    <property type="protein sequence ID" value="AYG81992.1"/>
    <property type="molecule type" value="Genomic_DNA"/>
</dbReference>
<dbReference type="EC" id="3.1.1.-" evidence="2"/>
<name>A0A387HMB7_9ACTN</name>